<reference evidence="1 2" key="1">
    <citation type="submission" date="2020-04" db="EMBL/GenBank/DDBJ databases">
        <title>Ferrimonas sp. S7 isolated from sea water.</title>
        <authorList>
            <person name="Bae S.S."/>
            <person name="Baek K."/>
        </authorList>
    </citation>
    <scope>NUCLEOTIDE SEQUENCE [LARGE SCALE GENOMIC DNA]</scope>
    <source>
        <strain evidence="1 2">S7</strain>
    </source>
</reference>
<evidence type="ECO:0000313" key="2">
    <source>
        <dbReference type="Proteomes" id="UP000501602"/>
    </source>
</evidence>
<accession>A0A6H1UAK9</accession>
<dbReference type="Proteomes" id="UP000501602">
    <property type="component" value="Chromosome"/>
</dbReference>
<proteinExistence type="predicted"/>
<keyword evidence="2" id="KW-1185">Reference proteome</keyword>
<gene>
    <name evidence="1" type="ORF">HER31_01115</name>
</gene>
<evidence type="ECO:0000313" key="1">
    <source>
        <dbReference type="EMBL" id="QIZ75620.1"/>
    </source>
</evidence>
<dbReference type="KEGG" id="fes:HER31_01115"/>
<dbReference type="AlphaFoldDB" id="A0A6H1UAK9"/>
<protein>
    <submittedName>
        <fullName evidence="1">Uncharacterized protein</fullName>
    </submittedName>
</protein>
<dbReference type="RefSeq" id="WP_168658881.1">
    <property type="nucleotide sequence ID" value="NZ_CP051180.1"/>
</dbReference>
<name>A0A6H1UAK9_9GAMM</name>
<dbReference type="EMBL" id="CP051180">
    <property type="protein sequence ID" value="QIZ75620.1"/>
    <property type="molecule type" value="Genomic_DNA"/>
</dbReference>
<sequence>MAYSRTNLRLTATFVGSASVYPALGHAFSSPEVGTNCIHLFQQQLVVEDSDSSSLTEAGQNIKGFGLALKTVNQVCNRIGCWQWQLDNRTADNGSLAVLRFVTDN</sequence>
<organism evidence="1 2">
    <name type="scientific">Ferrimonas lipolytica</name>
    <dbReference type="NCBI Taxonomy" id="2724191"/>
    <lineage>
        <taxon>Bacteria</taxon>
        <taxon>Pseudomonadati</taxon>
        <taxon>Pseudomonadota</taxon>
        <taxon>Gammaproteobacteria</taxon>
        <taxon>Alteromonadales</taxon>
        <taxon>Ferrimonadaceae</taxon>
        <taxon>Ferrimonas</taxon>
    </lineage>
</organism>